<evidence type="ECO:0000313" key="2">
    <source>
        <dbReference type="EMBL" id="MYM91095.1"/>
    </source>
</evidence>
<feature type="domain" description="Suppressor of fused-like" evidence="1">
    <location>
        <begin position="43"/>
        <end position="207"/>
    </location>
</feature>
<dbReference type="RefSeq" id="WP_161099787.1">
    <property type="nucleotide sequence ID" value="NZ_WWCW01000165.1"/>
</dbReference>
<dbReference type="PANTHER" id="PTHR10928:SF2">
    <property type="entry name" value="SUPPRESSOR OF FUSED HOMOLOG"/>
    <property type="match status" value="1"/>
</dbReference>
<dbReference type="InterPro" id="IPR020941">
    <property type="entry name" value="SUFU-like_domain"/>
</dbReference>
<dbReference type="GO" id="GO:0005737">
    <property type="term" value="C:cytoplasm"/>
    <property type="evidence" value="ECO:0007669"/>
    <property type="project" value="TreeGrafter"/>
</dbReference>
<dbReference type="InterPro" id="IPR037181">
    <property type="entry name" value="SUFU_N"/>
</dbReference>
<organism evidence="2 3">
    <name type="scientific">Duganella vulcania</name>
    <dbReference type="NCBI Taxonomy" id="2692166"/>
    <lineage>
        <taxon>Bacteria</taxon>
        <taxon>Pseudomonadati</taxon>
        <taxon>Pseudomonadota</taxon>
        <taxon>Betaproteobacteria</taxon>
        <taxon>Burkholderiales</taxon>
        <taxon>Oxalobacteraceae</taxon>
        <taxon>Telluria group</taxon>
        <taxon>Duganella</taxon>
    </lineage>
</organism>
<dbReference type="InterPro" id="IPR007768">
    <property type="entry name" value="Suppressor_of_fused"/>
</dbReference>
<evidence type="ECO:0000313" key="3">
    <source>
        <dbReference type="Proteomes" id="UP000470302"/>
    </source>
</evidence>
<dbReference type="Pfam" id="PF05076">
    <property type="entry name" value="SUFU"/>
    <property type="match status" value="1"/>
</dbReference>
<dbReference type="SUPFAM" id="SSF103359">
    <property type="entry name" value="Suppressor of Fused, N-terminal domain"/>
    <property type="match status" value="1"/>
</dbReference>
<dbReference type="AlphaFoldDB" id="A0A845GCI6"/>
<proteinExistence type="predicted"/>
<comment type="caution">
    <text evidence="2">The sequence shown here is derived from an EMBL/GenBank/DDBJ whole genome shotgun (WGS) entry which is preliminary data.</text>
</comment>
<protein>
    <submittedName>
        <fullName evidence="2">Suppressor of fused domain protein</fullName>
    </submittedName>
</protein>
<dbReference type="PIRSF" id="PIRSF038192">
    <property type="entry name" value="Txn_reg_BtrU_prd"/>
    <property type="match status" value="1"/>
</dbReference>
<evidence type="ECO:0000259" key="1">
    <source>
        <dbReference type="Pfam" id="PF05076"/>
    </source>
</evidence>
<dbReference type="InterPro" id="IPR017429">
    <property type="entry name" value="Suppressor_of_fused_bac"/>
</dbReference>
<reference evidence="2 3" key="1">
    <citation type="submission" date="2020-01" db="EMBL/GenBank/DDBJ databases">
        <title>Novel species isolated from a subtropical stream in China.</title>
        <authorList>
            <person name="Lu H."/>
        </authorList>
    </citation>
    <scope>NUCLEOTIDE SEQUENCE [LARGE SCALE GENOMIC DNA]</scope>
    <source>
        <strain evidence="2 3">FT82W</strain>
    </source>
</reference>
<dbReference type="PANTHER" id="PTHR10928">
    <property type="entry name" value="SUPPRESSOR OF FUSED"/>
    <property type="match status" value="1"/>
</dbReference>
<gene>
    <name evidence="2" type="ORF">GTP91_28465</name>
</gene>
<dbReference type="Proteomes" id="UP000470302">
    <property type="component" value="Unassembled WGS sequence"/>
</dbReference>
<name>A0A845GCI6_9BURK</name>
<sequence>MNIDNSDDDRSPGWDAITQCLERIYPDRQPKHYGTLISHRLGGPDPLDGVSVWRCVEPVPHWHFVTYGFSELYAKESEDPATSGYGFELTFRLAIEAGEAEPPVWAINFLQNIARYVFKTGNVFEDGHWMTANGPISLVRPTLICSMGFVCDPELPAIDTENGRVTFLQVVGLTADEELAAKRWQTRKLLHAFLPHMPLWVTDLGRQSLLDDPAVLAQVEQGTNADGSSSGYFYTDVLAVTVKKRLLLKTVTEITIGARQADELIRLLPLRLPFERPLLMIGPDWRLEFLPAEQDSFVLGDQALTLHITAATALSLAASLDAKEGVYKSAPLQALQWRVEKTLIKDPQGNVIEVIG</sequence>
<dbReference type="EMBL" id="WWCW01000165">
    <property type="protein sequence ID" value="MYM91095.1"/>
    <property type="molecule type" value="Genomic_DNA"/>
</dbReference>
<accession>A0A845GCI6</accession>